<evidence type="ECO:0000256" key="1">
    <source>
        <dbReference type="SAM" id="MobiDB-lite"/>
    </source>
</evidence>
<sequence>MNSSSTHSSEASRVSHENTTTSTATSTEARLWLTGFAVAALLLAVMVGALVWSASRAVAQNRQCARNDSANERPANLDDAFFQDPFAQTALLQSMQACSK</sequence>
<evidence type="ECO:0000256" key="2">
    <source>
        <dbReference type="SAM" id="Phobius"/>
    </source>
</evidence>
<gene>
    <name evidence="3" type="ORF">LJ656_13860</name>
</gene>
<comment type="caution">
    <text evidence="3">The sequence shown here is derived from an EMBL/GenBank/DDBJ whole genome shotgun (WGS) entry which is preliminary data.</text>
</comment>
<proteinExistence type="predicted"/>
<protein>
    <submittedName>
        <fullName evidence="3">Uncharacterized protein</fullName>
    </submittedName>
</protein>
<keyword evidence="2" id="KW-1133">Transmembrane helix</keyword>
<keyword evidence="4" id="KW-1185">Reference proteome</keyword>
<reference evidence="3 4" key="1">
    <citation type="submission" date="2021-11" db="EMBL/GenBank/DDBJ databases">
        <authorList>
            <person name="Oh E.-T."/>
            <person name="Kim S.-B."/>
        </authorList>
    </citation>
    <scope>NUCLEOTIDE SEQUENCE [LARGE SCALE GENOMIC DNA]</scope>
    <source>
        <strain evidence="3 4">MMS20-SJTR3</strain>
    </source>
</reference>
<evidence type="ECO:0000313" key="4">
    <source>
        <dbReference type="Proteomes" id="UP001431019"/>
    </source>
</evidence>
<feature type="transmembrane region" description="Helical" evidence="2">
    <location>
        <begin position="31"/>
        <end position="52"/>
    </location>
</feature>
<feature type="compositionally biased region" description="Polar residues" evidence="1">
    <location>
        <begin position="1"/>
        <end position="12"/>
    </location>
</feature>
<organism evidence="3 4">
    <name type="scientific">Paraburkholderia sejongensis</name>
    <dbReference type="NCBI Taxonomy" id="2886946"/>
    <lineage>
        <taxon>Bacteria</taxon>
        <taxon>Pseudomonadati</taxon>
        <taxon>Pseudomonadota</taxon>
        <taxon>Betaproteobacteria</taxon>
        <taxon>Burkholderiales</taxon>
        <taxon>Burkholderiaceae</taxon>
        <taxon>Paraburkholderia</taxon>
    </lineage>
</organism>
<dbReference type="EMBL" id="JAJITD010000006">
    <property type="protein sequence ID" value="MCC8393676.1"/>
    <property type="molecule type" value="Genomic_DNA"/>
</dbReference>
<keyword evidence="2" id="KW-0812">Transmembrane</keyword>
<keyword evidence="2" id="KW-0472">Membrane</keyword>
<dbReference type="RefSeq" id="WP_230509978.1">
    <property type="nucleotide sequence ID" value="NZ_JAJITD010000006.1"/>
</dbReference>
<feature type="region of interest" description="Disordered" evidence="1">
    <location>
        <begin position="1"/>
        <end position="25"/>
    </location>
</feature>
<evidence type="ECO:0000313" key="3">
    <source>
        <dbReference type="EMBL" id="MCC8393676.1"/>
    </source>
</evidence>
<dbReference type="Proteomes" id="UP001431019">
    <property type="component" value="Unassembled WGS sequence"/>
</dbReference>
<name>A0ABS8JUU2_9BURK</name>
<accession>A0ABS8JUU2</accession>